<sequence length="154" mass="17403">MEFPSELFGSVWHTTSLERYSRIVGDGCIKANPDIPDSERWGTNLGEKHFPFVRSLGGISVFDFRDFDADATDWATFVPCRTEWQSAVWIEVDISKLGDSFKSAQSIRELWHEVNSTRKFITQIEGAVIGSIPTLAFKQVLVYDTQKSSFSTLA</sequence>
<dbReference type="AlphaFoldDB" id="A0A510I5P4"/>
<reference evidence="2" key="1">
    <citation type="submission" date="2019-07" db="EMBL/GenBank/DDBJ databases">
        <title>Complete Genome Sequences of Vibrion rotiferianus strain AM7.</title>
        <authorList>
            <person name="Miyazaki K."/>
            <person name="Wiseschart A."/>
            <person name="Pootanakit K."/>
            <person name="Ishimori K."/>
            <person name="Kitahara K."/>
        </authorList>
    </citation>
    <scope>NUCLEOTIDE SEQUENCE [LARGE SCALE GENOMIC DNA]</scope>
    <source>
        <strain evidence="2">AM7</strain>
    </source>
</reference>
<organism evidence="1 2">
    <name type="scientific">Vibrio rotiferianus</name>
    <dbReference type="NCBI Taxonomy" id="190895"/>
    <lineage>
        <taxon>Bacteria</taxon>
        <taxon>Pseudomonadati</taxon>
        <taxon>Pseudomonadota</taxon>
        <taxon>Gammaproteobacteria</taxon>
        <taxon>Vibrionales</taxon>
        <taxon>Vibrionaceae</taxon>
        <taxon>Vibrio</taxon>
    </lineage>
</organism>
<name>A0A510I5P4_9VIBR</name>
<gene>
    <name evidence="1" type="ORF">VroAM7_16870</name>
</gene>
<dbReference type="RefSeq" id="WP_143692595.1">
    <property type="nucleotide sequence ID" value="NZ_AP019798.1"/>
</dbReference>
<proteinExistence type="predicted"/>
<protein>
    <submittedName>
        <fullName evidence="1">Uncharacterized protein</fullName>
    </submittedName>
</protein>
<evidence type="ECO:0000313" key="2">
    <source>
        <dbReference type="Proteomes" id="UP000315115"/>
    </source>
</evidence>
<dbReference type="EMBL" id="AP019798">
    <property type="protein sequence ID" value="BBL89034.1"/>
    <property type="molecule type" value="Genomic_DNA"/>
</dbReference>
<dbReference type="Proteomes" id="UP000315115">
    <property type="component" value="Chromosome 1"/>
</dbReference>
<accession>A0A510I5P4</accession>
<evidence type="ECO:0000313" key="1">
    <source>
        <dbReference type="EMBL" id="BBL89034.1"/>
    </source>
</evidence>